<sequence>MTKFKPRLVALISAAAIAFGATTPAFALNEREQNALALILGAAAVGVIINEANKDKNRKRAADVTRYQDHPWGQDMRGDRRWDRDDDDNRGFRRPRATIPAQCVFPIRGGHGPRTVVSSRCVNQFGIARKLPRDCAFDVRIGRDRERVYGAQCLEQNGFRVAGRR</sequence>
<organism evidence="4 5">
    <name type="scientific">Albidovulum denitrificans</name>
    <dbReference type="NCBI Taxonomy" id="404881"/>
    <lineage>
        <taxon>Bacteria</taxon>
        <taxon>Pseudomonadati</taxon>
        <taxon>Pseudomonadota</taxon>
        <taxon>Alphaproteobacteria</taxon>
        <taxon>Rhodobacterales</taxon>
        <taxon>Paracoccaceae</taxon>
        <taxon>Albidovulum</taxon>
    </lineage>
</organism>
<name>A0A2S8RYU0_9RHOB</name>
<accession>A0A2S8RYU0</accession>
<feature type="region of interest" description="Disordered" evidence="1">
    <location>
        <begin position="70"/>
        <end position="93"/>
    </location>
</feature>
<evidence type="ECO:0000313" key="5">
    <source>
        <dbReference type="Proteomes" id="UP000238338"/>
    </source>
</evidence>
<evidence type="ECO:0000313" key="4">
    <source>
        <dbReference type="EMBL" id="PQV53688.1"/>
    </source>
</evidence>
<feature type="transmembrane region" description="Helical" evidence="2">
    <location>
        <begin position="37"/>
        <end position="53"/>
    </location>
</feature>
<keyword evidence="5" id="KW-1185">Reference proteome</keyword>
<keyword evidence="2" id="KW-1133">Transmembrane helix</keyword>
<feature type="compositionally biased region" description="Basic and acidic residues" evidence="1">
    <location>
        <begin position="76"/>
        <end position="91"/>
    </location>
</feature>
<comment type="caution">
    <text evidence="4">The sequence shown here is derived from an EMBL/GenBank/DDBJ whole genome shotgun (WGS) entry which is preliminary data.</text>
</comment>
<keyword evidence="2" id="KW-0812">Transmembrane</keyword>
<dbReference type="AlphaFoldDB" id="A0A2S8RYU0"/>
<feature type="signal peptide" evidence="3">
    <location>
        <begin position="1"/>
        <end position="27"/>
    </location>
</feature>
<evidence type="ECO:0000256" key="3">
    <source>
        <dbReference type="SAM" id="SignalP"/>
    </source>
</evidence>
<gene>
    <name evidence="4" type="ORF">LX70_03873</name>
</gene>
<evidence type="ECO:0000256" key="2">
    <source>
        <dbReference type="SAM" id="Phobius"/>
    </source>
</evidence>
<protein>
    <submittedName>
        <fullName evidence="4">Uncharacterized protein</fullName>
    </submittedName>
</protein>
<dbReference type="OrthoDB" id="7743520at2"/>
<keyword evidence="2" id="KW-0472">Membrane</keyword>
<dbReference type="RefSeq" id="WP_146111661.1">
    <property type="nucleotide sequence ID" value="NZ_PVEP01000013.1"/>
</dbReference>
<evidence type="ECO:0000256" key="1">
    <source>
        <dbReference type="SAM" id="MobiDB-lite"/>
    </source>
</evidence>
<proteinExistence type="predicted"/>
<reference evidence="4 5" key="1">
    <citation type="submission" date="2018-02" db="EMBL/GenBank/DDBJ databases">
        <title>Genomic Encyclopedia of Archaeal and Bacterial Type Strains, Phase II (KMG-II): from individual species to whole genera.</title>
        <authorList>
            <person name="Goeker M."/>
        </authorList>
    </citation>
    <scope>NUCLEOTIDE SEQUENCE [LARGE SCALE GENOMIC DNA]</scope>
    <source>
        <strain evidence="4 5">DSM 18921</strain>
    </source>
</reference>
<feature type="chain" id="PRO_5015404660" evidence="3">
    <location>
        <begin position="28"/>
        <end position="165"/>
    </location>
</feature>
<dbReference type="Proteomes" id="UP000238338">
    <property type="component" value="Unassembled WGS sequence"/>
</dbReference>
<keyword evidence="3" id="KW-0732">Signal</keyword>
<dbReference type="EMBL" id="PVEP01000013">
    <property type="protein sequence ID" value="PQV53688.1"/>
    <property type="molecule type" value="Genomic_DNA"/>
</dbReference>